<evidence type="ECO:0000313" key="6">
    <source>
        <dbReference type="Proteomes" id="UP000007089"/>
    </source>
</evidence>
<gene>
    <name evidence="5" type="ordered locus">A2cp1_3396</name>
</gene>
<reference evidence="5" key="1">
    <citation type="submission" date="2009-01" db="EMBL/GenBank/DDBJ databases">
        <title>Complete sequence of Anaeromyxobacter dehalogenans 2CP-1.</title>
        <authorList>
            <consortium name="US DOE Joint Genome Institute"/>
            <person name="Lucas S."/>
            <person name="Copeland A."/>
            <person name="Lapidus A."/>
            <person name="Glavina del Rio T."/>
            <person name="Dalin E."/>
            <person name="Tice H."/>
            <person name="Bruce D."/>
            <person name="Goodwin L."/>
            <person name="Pitluck S."/>
            <person name="Saunders E."/>
            <person name="Brettin T."/>
            <person name="Detter J.C."/>
            <person name="Han C."/>
            <person name="Larimer F."/>
            <person name="Land M."/>
            <person name="Hauser L."/>
            <person name="Kyrpides N."/>
            <person name="Ovchinnikova G."/>
            <person name="Beliaev A.S."/>
            <person name="Richardson P."/>
        </authorList>
    </citation>
    <scope>NUCLEOTIDE SEQUENCE</scope>
    <source>
        <strain evidence="5">2CP-1</strain>
    </source>
</reference>
<dbReference type="HOGENOM" id="CLU_056435_4_3_7"/>
<dbReference type="Gene3D" id="3.40.50.150">
    <property type="entry name" value="Vaccinia Virus protein VP39"/>
    <property type="match status" value="1"/>
</dbReference>
<organism evidence="5 6">
    <name type="scientific">Anaeromyxobacter dehalogenans (strain ATCC BAA-258 / DSM 21875 / 2CP-1)</name>
    <dbReference type="NCBI Taxonomy" id="455488"/>
    <lineage>
        <taxon>Bacteria</taxon>
        <taxon>Pseudomonadati</taxon>
        <taxon>Myxococcota</taxon>
        <taxon>Myxococcia</taxon>
        <taxon>Myxococcales</taxon>
        <taxon>Cystobacterineae</taxon>
        <taxon>Anaeromyxobacteraceae</taxon>
        <taxon>Anaeromyxobacter</taxon>
    </lineage>
</organism>
<evidence type="ECO:0000259" key="4">
    <source>
        <dbReference type="Pfam" id="PF13649"/>
    </source>
</evidence>
<protein>
    <submittedName>
        <fullName evidence="5">Methyltransferase type 11</fullName>
    </submittedName>
</protein>
<evidence type="ECO:0000313" key="5">
    <source>
        <dbReference type="EMBL" id="ACL66728.1"/>
    </source>
</evidence>
<dbReference type="GO" id="GO:0008168">
    <property type="term" value="F:methyltransferase activity"/>
    <property type="evidence" value="ECO:0007669"/>
    <property type="project" value="UniProtKB-KW"/>
</dbReference>
<dbReference type="RefSeq" id="WP_015934537.1">
    <property type="nucleotide sequence ID" value="NC_011891.1"/>
</dbReference>
<name>B8JHL6_ANAD2</name>
<keyword evidence="2" id="KW-0808">Transferase</keyword>
<dbReference type="Pfam" id="PF13649">
    <property type="entry name" value="Methyltransf_25"/>
    <property type="match status" value="1"/>
</dbReference>
<evidence type="ECO:0000256" key="1">
    <source>
        <dbReference type="ARBA" id="ARBA00022603"/>
    </source>
</evidence>
<dbReference type="GO" id="GO:0032259">
    <property type="term" value="P:methylation"/>
    <property type="evidence" value="ECO:0007669"/>
    <property type="project" value="UniProtKB-KW"/>
</dbReference>
<dbReference type="InterPro" id="IPR029063">
    <property type="entry name" value="SAM-dependent_MTases_sf"/>
</dbReference>
<dbReference type="InterPro" id="IPR041698">
    <property type="entry name" value="Methyltransf_25"/>
</dbReference>
<dbReference type="CDD" id="cd02440">
    <property type="entry name" value="AdoMet_MTases"/>
    <property type="match status" value="1"/>
</dbReference>
<keyword evidence="3" id="KW-0949">S-adenosyl-L-methionine</keyword>
<keyword evidence="6" id="KW-1185">Reference proteome</keyword>
<dbReference type="EMBL" id="CP001359">
    <property type="protein sequence ID" value="ACL66728.1"/>
    <property type="molecule type" value="Genomic_DNA"/>
</dbReference>
<dbReference type="PANTHER" id="PTHR43464">
    <property type="entry name" value="METHYLTRANSFERASE"/>
    <property type="match status" value="1"/>
</dbReference>
<evidence type="ECO:0000256" key="2">
    <source>
        <dbReference type="ARBA" id="ARBA00022679"/>
    </source>
</evidence>
<keyword evidence="1 5" id="KW-0489">Methyltransferase</keyword>
<dbReference type="PANTHER" id="PTHR43464:SF19">
    <property type="entry name" value="UBIQUINONE BIOSYNTHESIS O-METHYLTRANSFERASE, MITOCHONDRIAL"/>
    <property type="match status" value="1"/>
</dbReference>
<dbReference type="AlphaFoldDB" id="B8JHL6"/>
<proteinExistence type="predicted"/>
<sequence>MGTSYRLAYLLGFTPWEDQPLPPELLALVEGPRARPPGRALDLGCGRGAHAVYLASHGWKVTGVDLVPTALAQARRRAAEAGVEVQFLDGDVTRLDALGLSPGYDLFLDAGCFHGLSDPERAAYAQGVTALRGARTVMLLFAFKPGWRGPAPRGASAEDVASAFGRSWRLVRSEPARESKLPLPLRNADPTWHLLEAA</sequence>
<dbReference type="KEGG" id="acp:A2cp1_3396"/>
<accession>B8JHL6</accession>
<feature type="domain" description="Methyltransferase" evidence="4">
    <location>
        <begin position="41"/>
        <end position="127"/>
    </location>
</feature>
<evidence type="ECO:0000256" key="3">
    <source>
        <dbReference type="ARBA" id="ARBA00022691"/>
    </source>
</evidence>
<dbReference type="Proteomes" id="UP000007089">
    <property type="component" value="Chromosome"/>
</dbReference>
<dbReference type="SUPFAM" id="SSF53335">
    <property type="entry name" value="S-adenosyl-L-methionine-dependent methyltransferases"/>
    <property type="match status" value="1"/>
</dbReference>